<organism evidence="1 2">
    <name type="scientific">Tetrahymena thermophila (strain SB210)</name>
    <dbReference type="NCBI Taxonomy" id="312017"/>
    <lineage>
        <taxon>Eukaryota</taxon>
        <taxon>Sar</taxon>
        <taxon>Alveolata</taxon>
        <taxon>Ciliophora</taxon>
        <taxon>Intramacronucleata</taxon>
        <taxon>Oligohymenophorea</taxon>
        <taxon>Hymenostomatida</taxon>
        <taxon>Tetrahymenina</taxon>
        <taxon>Tetrahymenidae</taxon>
        <taxon>Tetrahymena</taxon>
    </lineage>
</organism>
<protein>
    <submittedName>
        <fullName evidence="1">Uncharacterized protein</fullName>
    </submittedName>
</protein>
<evidence type="ECO:0000313" key="1">
    <source>
        <dbReference type="EMBL" id="EAR92364.2"/>
    </source>
</evidence>
<name>Q236Y6_TETTS</name>
<dbReference type="HOGENOM" id="CLU_887070_0_0_1"/>
<dbReference type="Proteomes" id="UP000009168">
    <property type="component" value="Unassembled WGS sequence"/>
</dbReference>
<dbReference type="RefSeq" id="XP_001012609.2">
    <property type="nucleotide sequence ID" value="XM_001012609.2"/>
</dbReference>
<dbReference type="EMBL" id="GG662749">
    <property type="protein sequence ID" value="EAR92364.2"/>
    <property type="molecule type" value="Genomic_DNA"/>
</dbReference>
<evidence type="ECO:0000313" key="2">
    <source>
        <dbReference type="Proteomes" id="UP000009168"/>
    </source>
</evidence>
<dbReference type="GeneID" id="7839323"/>
<dbReference type="KEGG" id="tet:TTHERM_00083630"/>
<dbReference type="AlphaFoldDB" id="Q236Y6"/>
<proteinExistence type="predicted"/>
<keyword evidence="2" id="KW-1185">Reference proteome</keyword>
<gene>
    <name evidence="1" type="ORF">TTHERM_00083630</name>
</gene>
<dbReference type="InParanoid" id="Q236Y6"/>
<accession>Q236Y6</accession>
<sequence>MDKIWTKFKDLLQFDKKERQQISQCEICVKLFVKDSGQTIHINNKQVEIFYPKDIKQPKSVVFLQNPNIFQKQILYGKHISGTDLVAIILIDLKLILLDYKRGHVLKIVSNVNQIEKLNTNCLLLFGTNQVRTICKRTFKVIHQAKTSFSSPVFTIDVQKDLFVIGSYWDIYVIVSTSEDYYLNIWEIQQQIIEGEEKYELVKKYTVYMSYVAASCIIPCPYNKYSLMANSNSSVRYIVFNQDINGQNPIDYDSLQHNISFSNLSFNQN</sequence>
<reference evidence="2" key="1">
    <citation type="journal article" date="2006" name="PLoS Biol.">
        <title>Macronuclear genome sequence of the ciliate Tetrahymena thermophila, a model eukaryote.</title>
        <authorList>
            <person name="Eisen J.A."/>
            <person name="Coyne R.S."/>
            <person name="Wu M."/>
            <person name="Wu D."/>
            <person name="Thiagarajan M."/>
            <person name="Wortman J.R."/>
            <person name="Badger J.H."/>
            <person name="Ren Q."/>
            <person name="Amedeo P."/>
            <person name="Jones K.M."/>
            <person name="Tallon L.J."/>
            <person name="Delcher A.L."/>
            <person name="Salzberg S.L."/>
            <person name="Silva J.C."/>
            <person name="Haas B.J."/>
            <person name="Majoros W.H."/>
            <person name="Farzad M."/>
            <person name="Carlton J.M."/>
            <person name="Smith R.K. Jr."/>
            <person name="Garg J."/>
            <person name="Pearlman R.E."/>
            <person name="Karrer K.M."/>
            <person name="Sun L."/>
            <person name="Manning G."/>
            <person name="Elde N.C."/>
            <person name="Turkewitz A.P."/>
            <person name="Asai D.J."/>
            <person name="Wilkes D.E."/>
            <person name="Wang Y."/>
            <person name="Cai H."/>
            <person name="Collins K."/>
            <person name="Stewart B.A."/>
            <person name="Lee S.R."/>
            <person name="Wilamowska K."/>
            <person name="Weinberg Z."/>
            <person name="Ruzzo W.L."/>
            <person name="Wloga D."/>
            <person name="Gaertig J."/>
            <person name="Frankel J."/>
            <person name="Tsao C.-C."/>
            <person name="Gorovsky M.A."/>
            <person name="Keeling P.J."/>
            <person name="Waller R.F."/>
            <person name="Patron N.J."/>
            <person name="Cherry J.M."/>
            <person name="Stover N.A."/>
            <person name="Krieger C.J."/>
            <person name="del Toro C."/>
            <person name="Ryder H.F."/>
            <person name="Williamson S.C."/>
            <person name="Barbeau R.A."/>
            <person name="Hamilton E.P."/>
            <person name="Orias E."/>
        </authorList>
    </citation>
    <scope>NUCLEOTIDE SEQUENCE [LARGE SCALE GENOMIC DNA]</scope>
    <source>
        <strain evidence="2">SB210</strain>
    </source>
</reference>